<dbReference type="EMBL" id="FWDM01000041">
    <property type="protein sequence ID" value="SLM15928.1"/>
    <property type="molecule type" value="Genomic_DNA"/>
</dbReference>
<dbReference type="SUPFAM" id="SSF111331">
    <property type="entry name" value="NAD kinase/diacylglycerol kinase-like"/>
    <property type="match status" value="1"/>
</dbReference>
<evidence type="ECO:0000256" key="3">
    <source>
        <dbReference type="ARBA" id="ARBA00022857"/>
    </source>
</evidence>
<dbReference type="AlphaFoldDB" id="A0A3P3XLY1"/>
<dbReference type="HAMAP" id="MF_00361">
    <property type="entry name" value="NAD_kinase"/>
    <property type="match status" value="1"/>
</dbReference>
<dbReference type="EC" id="2.7.1.23" evidence="6"/>
<feature type="binding site" evidence="6">
    <location>
        <begin position="137"/>
        <end position="138"/>
    </location>
    <ligand>
        <name>NAD(+)</name>
        <dbReference type="ChEBI" id="CHEBI:57540"/>
    </ligand>
</feature>
<dbReference type="GO" id="GO:0051287">
    <property type="term" value="F:NAD binding"/>
    <property type="evidence" value="ECO:0007669"/>
    <property type="project" value="UniProtKB-ARBA"/>
</dbReference>
<evidence type="ECO:0000256" key="5">
    <source>
        <dbReference type="ARBA" id="ARBA00047925"/>
    </source>
</evidence>
<dbReference type="GO" id="GO:0046872">
    <property type="term" value="F:metal ion binding"/>
    <property type="evidence" value="ECO:0007669"/>
    <property type="project" value="UniProtKB-UniRule"/>
</dbReference>
<keyword evidence="3 6" id="KW-0521">NADP</keyword>
<keyword evidence="4 6" id="KW-0520">NAD</keyword>
<evidence type="ECO:0000256" key="1">
    <source>
        <dbReference type="ARBA" id="ARBA00022679"/>
    </source>
</evidence>
<dbReference type="InterPro" id="IPR017437">
    <property type="entry name" value="ATP-NAD_kinase_PpnK-typ_C"/>
</dbReference>
<dbReference type="Pfam" id="PF01513">
    <property type="entry name" value="NAD_kinase"/>
    <property type="match status" value="1"/>
</dbReference>
<comment type="catalytic activity">
    <reaction evidence="5 6">
        <text>NAD(+) + ATP = ADP + NADP(+) + H(+)</text>
        <dbReference type="Rhea" id="RHEA:18629"/>
        <dbReference type="ChEBI" id="CHEBI:15378"/>
        <dbReference type="ChEBI" id="CHEBI:30616"/>
        <dbReference type="ChEBI" id="CHEBI:57540"/>
        <dbReference type="ChEBI" id="CHEBI:58349"/>
        <dbReference type="ChEBI" id="CHEBI:456216"/>
        <dbReference type="EC" id="2.7.1.23"/>
    </reaction>
</comment>
<dbReference type="InterPro" id="IPR002504">
    <property type="entry name" value="NADK"/>
</dbReference>
<comment type="cofactor">
    <cofactor evidence="6">
        <name>a divalent metal cation</name>
        <dbReference type="ChEBI" id="CHEBI:60240"/>
    </cofactor>
</comment>
<keyword evidence="1 6" id="KW-0808">Transferase</keyword>
<keyword evidence="6" id="KW-0067">ATP-binding</keyword>
<comment type="similarity">
    <text evidence="6">Belongs to the NAD kinase family.</text>
</comment>
<evidence type="ECO:0000313" key="7">
    <source>
        <dbReference type="EMBL" id="SLM15928.1"/>
    </source>
</evidence>
<protein>
    <recommendedName>
        <fullName evidence="6">NAD kinase</fullName>
        <ecNumber evidence="6">2.7.1.23</ecNumber>
    </recommendedName>
    <alternativeName>
        <fullName evidence="6">ATP-dependent NAD kinase</fullName>
    </alternativeName>
</protein>
<dbReference type="InterPro" id="IPR016064">
    <property type="entry name" value="NAD/diacylglycerol_kinase_sf"/>
</dbReference>
<comment type="function">
    <text evidence="6">Involved in the regulation of the intracellular balance of NAD and NADP, and is a key enzyme in the biosynthesis of NADP. Catalyzes specifically the phosphorylation on 2'-hydroxyl of the adenosine moiety of NAD to yield NADP.</text>
</comment>
<dbReference type="GO" id="GO:0019674">
    <property type="term" value="P:NAD+ metabolic process"/>
    <property type="evidence" value="ECO:0007669"/>
    <property type="project" value="InterPro"/>
</dbReference>
<comment type="subcellular location">
    <subcellularLocation>
        <location evidence="6">Cytoplasm</location>
    </subcellularLocation>
</comment>
<gene>
    <name evidence="7" type="primary">ppnK</name>
    <name evidence="6" type="synonym">nadK</name>
    <name evidence="7" type="ORF">SPIROBIBN47_90024</name>
</gene>
<feature type="active site" description="Proton acceptor" evidence="6">
    <location>
        <position position="63"/>
    </location>
</feature>
<dbReference type="GO" id="GO:0006741">
    <property type="term" value="P:NADP+ biosynthetic process"/>
    <property type="evidence" value="ECO:0007669"/>
    <property type="project" value="UniProtKB-UniRule"/>
</dbReference>
<proteinExistence type="inferred from homology"/>
<sequence length="284" mass="30571">MQESKSALIFANLNKDDASNAALVIKKGLLERGWQADILGFRSSIGERPDFSRYALLVSLGGDGTLLYAASFAAPLGLPILPINLGTLGFIAANKIDTWAATFDGWCSGSIEVSKRLMLRVRAYRENELLYNGIALNDIVVSSEGNARMIRMCLYVNNDRFGHYRADGLIVSTPTGSTAYNLAAGGPAVHPEISAIIINPICPFTLASRPLVIPGKLPVEIVIDETRKSGALLTVDGHDMTPLKKGDVAKIEKYEKHALLVVPPGNAFFSALRTKLGWSGDNDA</sequence>
<evidence type="ECO:0000256" key="6">
    <source>
        <dbReference type="HAMAP-Rule" id="MF_00361"/>
    </source>
</evidence>
<evidence type="ECO:0000256" key="2">
    <source>
        <dbReference type="ARBA" id="ARBA00022777"/>
    </source>
</evidence>
<dbReference type="Gene3D" id="3.40.50.10330">
    <property type="entry name" value="Probable inorganic polyphosphate/atp-NAD kinase, domain 1"/>
    <property type="match status" value="1"/>
</dbReference>
<dbReference type="PANTHER" id="PTHR20275">
    <property type="entry name" value="NAD KINASE"/>
    <property type="match status" value="1"/>
</dbReference>
<dbReference type="GO" id="GO:0003951">
    <property type="term" value="F:NAD+ kinase activity"/>
    <property type="evidence" value="ECO:0007669"/>
    <property type="project" value="UniProtKB-UniRule"/>
</dbReference>
<accession>A0A3P3XLY1</accession>
<keyword evidence="6" id="KW-0547">Nucleotide-binding</keyword>
<keyword evidence="6" id="KW-0963">Cytoplasm</keyword>
<reference evidence="7" key="1">
    <citation type="submission" date="2017-02" db="EMBL/GenBank/DDBJ databases">
        <authorList>
            <person name="Regsiter A."/>
            <person name="William W."/>
        </authorList>
    </citation>
    <scope>NUCLEOTIDE SEQUENCE</scope>
    <source>
        <strain evidence="7">Bib</strain>
    </source>
</reference>
<feature type="binding site" evidence="6">
    <location>
        <position position="167"/>
    </location>
    <ligand>
        <name>NAD(+)</name>
        <dbReference type="ChEBI" id="CHEBI:57540"/>
    </ligand>
</feature>
<dbReference type="GO" id="GO:0005737">
    <property type="term" value="C:cytoplasm"/>
    <property type="evidence" value="ECO:0007669"/>
    <property type="project" value="UniProtKB-SubCell"/>
</dbReference>
<keyword evidence="2 6" id="KW-0418">Kinase</keyword>
<feature type="binding site" evidence="6">
    <location>
        <position position="148"/>
    </location>
    <ligand>
        <name>NAD(+)</name>
        <dbReference type="ChEBI" id="CHEBI:57540"/>
    </ligand>
</feature>
<dbReference type="Gene3D" id="2.60.200.30">
    <property type="entry name" value="Probable inorganic polyphosphate/atp-NAD kinase, domain 2"/>
    <property type="match status" value="1"/>
</dbReference>
<dbReference type="PANTHER" id="PTHR20275:SF0">
    <property type="entry name" value="NAD KINASE"/>
    <property type="match status" value="1"/>
</dbReference>
<feature type="binding site" evidence="6">
    <location>
        <begin position="63"/>
        <end position="64"/>
    </location>
    <ligand>
        <name>NAD(+)</name>
        <dbReference type="ChEBI" id="CHEBI:57540"/>
    </ligand>
</feature>
<feature type="binding site" evidence="6">
    <location>
        <position position="165"/>
    </location>
    <ligand>
        <name>NAD(+)</name>
        <dbReference type="ChEBI" id="CHEBI:57540"/>
    </ligand>
</feature>
<evidence type="ECO:0000256" key="4">
    <source>
        <dbReference type="ARBA" id="ARBA00023027"/>
    </source>
</evidence>
<dbReference type="GO" id="GO:0005524">
    <property type="term" value="F:ATP binding"/>
    <property type="evidence" value="ECO:0007669"/>
    <property type="project" value="UniProtKB-KW"/>
</dbReference>
<organism evidence="7">
    <name type="scientific">uncultured spirochete</name>
    <dbReference type="NCBI Taxonomy" id="156406"/>
    <lineage>
        <taxon>Bacteria</taxon>
        <taxon>Pseudomonadati</taxon>
        <taxon>Spirochaetota</taxon>
        <taxon>Spirochaetia</taxon>
        <taxon>Spirochaetales</taxon>
        <taxon>environmental samples</taxon>
    </lineage>
</organism>
<dbReference type="Pfam" id="PF20143">
    <property type="entry name" value="NAD_kinase_C"/>
    <property type="match status" value="1"/>
</dbReference>
<comment type="caution">
    <text evidence="6">Lacks conserved residue(s) required for the propagation of feature annotation.</text>
</comment>
<dbReference type="InterPro" id="IPR017438">
    <property type="entry name" value="ATP-NAD_kinase_N"/>
</dbReference>
<name>A0A3P3XLY1_9SPIR</name>